<evidence type="ECO:0000313" key="3">
    <source>
        <dbReference type="Proteomes" id="UP000448877"/>
    </source>
</evidence>
<gene>
    <name evidence="2" type="ORF">F2Y81_00940</name>
</gene>
<name>A0A108TEL0_9BACE</name>
<accession>A0A108TEL0</accession>
<evidence type="ECO:0000256" key="1">
    <source>
        <dbReference type="SAM" id="SignalP"/>
    </source>
</evidence>
<feature type="signal peptide" evidence="1">
    <location>
        <begin position="1"/>
        <end position="20"/>
    </location>
</feature>
<dbReference type="Proteomes" id="UP000448877">
    <property type="component" value="Unassembled WGS sequence"/>
</dbReference>
<dbReference type="RefSeq" id="WP_007218837.1">
    <property type="nucleotide sequence ID" value="NZ_CABMLT010000006.1"/>
</dbReference>
<protein>
    <submittedName>
        <fullName evidence="2">6-bladed beta-propeller</fullName>
    </submittedName>
</protein>
<dbReference type="EMBL" id="VVYV01000001">
    <property type="protein sequence ID" value="KAA5423742.1"/>
    <property type="molecule type" value="Genomic_DNA"/>
</dbReference>
<proteinExistence type="predicted"/>
<keyword evidence="1" id="KW-0732">Signal</keyword>
<reference evidence="2 3" key="1">
    <citation type="journal article" date="2019" name="Nat. Med.">
        <title>A library of human gut bacterial isolates paired with longitudinal multiomics data enables mechanistic microbiome research.</title>
        <authorList>
            <person name="Poyet M."/>
            <person name="Groussin M."/>
            <person name="Gibbons S.M."/>
            <person name="Avila-Pacheco J."/>
            <person name="Jiang X."/>
            <person name="Kearney S.M."/>
            <person name="Perrotta A.R."/>
            <person name="Berdy B."/>
            <person name="Zhao S."/>
            <person name="Lieberman T.D."/>
            <person name="Swanson P.K."/>
            <person name="Smith M."/>
            <person name="Roesemann S."/>
            <person name="Alexander J.E."/>
            <person name="Rich S.A."/>
            <person name="Livny J."/>
            <person name="Vlamakis H."/>
            <person name="Clish C."/>
            <person name="Bullock K."/>
            <person name="Deik A."/>
            <person name="Scott J."/>
            <person name="Pierce K.A."/>
            <person name="Xavier R.J."/>
            <person name="Alm E.J."/>
        </authorList>
    </citation>
    <scope>NUCLEOTIDE SEQUENCE [LARGE SCALE GENOMIC DNA]</scope>
    <source>
        <strain evidence="2 3">BIOML-A6</strain>
    </source>
</reference>
<dbReference type="PROSITE" id="PS51257">
    <property type="entry name" value="PROKAR_LIPOPROTEIN"/>
    <property type="match status" value="1"/>
</dbReference>
<sequence length="374" mass="44153">MRTFIIIICALFMISCNQHTANHDNTTCRIDLKKVDSPSFYDYFSKIEITPLESSKESLIKDVTEYTYHAGKLYIFDRDQKKIFIFDNEGKLFNIINKRGNGPGEYSDLSDFRFNPFTGDLELLSPMGGIFRYDSLGQDFKGNISLPLKVSAAHRFIALNKNTYLFFCEARKGNKMVVYDIDQKKIISEMYDLPRFLFFKTFYHHTYSPFYIYENKVHFVQSYNGDVFTFEHNSLVLKYHWDFGKQNFDISGLKDESYEYYNKYARTVGAKYANTFISYVENSRYYIARFAYDNKFWTLIYDKQSKKHMVFNTFIEGHRCIPSLIDESGIYYIVDMPQQLDLVLNVEDLDDTNKAICDNIKDDDNPIIIKYVFK</sequence>
<comment type="caution">
    <text evidence="2">The sequence shown here is derived from an EMBL/GenBank/DDBJ whole genome shotgun (WGS) entry which is preliminary data.</text>
</comment>
<dbReference type="Pfam" id="PF17170">
    <property type="entry name" value="DUF5128"/>
    <property type="match status" value="1"/>
</dbReference>
<feature type="chain" id="PRO_5030020207" evidence="1">
    <location>
        <begin position="21"/>
        <end position="374"/>
    </location>
</feature>
<organism evidence="2 3">
    <name type="scientific">Bacteroides cellulosilyticus</name>
    <dbReference type="NCBI Taxonomy" id="246787"/>
    <lineage>
        <taxon>Bacteria</taxon>
        <taxon>Pseudomonadati</taxon>
        <taxon>Bacteroidota</taxon>
        <taxon>Bacteroidia</taxon>
        <taxon>Bacteroidales</taxon>
        <taxon>Bacteroidaceae</taxon>
        <taxon>Bacteroides</taxon>
    </lineage>
</organism>
<evidence type="ECO:0000313" key="2">
    <source>
        <dbReference type="EMBL" id="KAA5423742.1"/>
    </source>
</evidence>
<dbReference type="SUPFAM" id="SSF63825">
    <property type="entry name" value="YWTD domain"/>
    <property type="match status" value="1"/>
</dbReference>
<dbReference type="AlphaFoldDB" id="A0A108TEL0"/>